<dbReference type="Gene3D" id="1.10.3290.10">
    <property type="entry name" value="Fido-like domain"/>
    <property type="match status" value="1"/>
</dbReference>
<keyword evidence="2" id="KW-1185">Reference proteome</keyword>
<dbReference type="EMBL" id="LR778114">
    <property type="protein sequence ID" value="CAB1129597.1"/>
    <property type="molecule type" value="Genomic_DNA"/>
</dbReference>
<name>A0A6F8ZHX9_9FIRM</name>
<accession>A0A6F8ZHX9</accession>
<gene>
    <name evidence="1" type="ORF">R50_2100</name>
</gene>
<dbReference type="InterPro" id="IPR036597">
    <property type="entry name" value="Fido-like_dom_sf"/>
</dbReference>
<proteinExistence type="predicted"/>
<protein>
    <submittedName>
        <fullName evidence="1">Uncharacterized protein</fullName>
    </submittedName>
</protein>
<evidence type="ECO:0000313" key="1">
    <source>
        <dbReference type="EMBL" id="CAB1129597.1"/>
    </source>
</evidence>
<evidence type="ECO:0000313" key="2">
    <source>
        <dbReference type="Proteomes" id="UP000503399"/>
    </source>
</evidence>
<reference evidence="1 2" key="1">
    <citation type="submission" date="2020-02" db="EMBL/GenBank/DDBJ databases">
        <authorList>
            <person name="Hogendoorn C."/>
        </authorList>
    </citation>
    <scope>NUCLEOTIDE SEQUENCE [LARGE SCALE GENOMIC DNA]</scope>
    <source>
        <strain evidence="1">R501</strain>
    </source>
</reference>
<dbReference type="Proteomes" id="UP000503399">
    <property type="component" value="Chromosome"/>
</dbReference>
<sequence>MALARVDANQREIDQAPLLPAASLQARGGDFTVRYAYETTALEGNTLSPAETQAVLETGVTIGGKSVREQLEVLNMRDALDWLRQAVRADHPPDEETLRTLNPGRQAGSIRSPLRPACIWTGQRAKA</sequence>
<dbReference type="KEGG" id="hfv:R50_2100"/>
<dbReference type="AlphaFoldDB" id="A0A6F8ZHX9"/>
<organism evidence="1 2">
    <name type="scientific">Candidatus Hydrogenisulfobacillus filiaventi</name>
    <dbReference type="NCBI Taxonomy" id="2707344"/>
    <lineage>
        <taxon>Bacteria</taxon>
        <taxon>Bacillati</taxon>
        <taxon>Bacillota</taxon>
        <taxon>Clostridia</taxon>
        <taxon>Eubacteriales</taxon>
        <taxon>Clostridiales Family XVII. Incertae Sedis</taxon>
        <taxon>Candidatus Hydrogenisulfobacillus</taxon>
    </lineage>
</organism>